<evidence type="ECO:0000259" key="10">
    <source>
        <dbReference type="PROSITE" id="PS01180"/>
    </source>
</evidence>
<evidence type="ECO:0000256" key="1">
    <source>
        <dbReference type="ARBA" id="ARBA00022670"/>
    </source>
</evidence>
<feature type="active site" evidence="8">
    <location>
        <position position="230"/>
    </location>
</feature>
<dbReference type="SUPFAM" id="SSF55486">
    <property type="entry name" value="Metalloproteases ('zincins'), catalytic domain"/>
    <property type="match status" value="1"/>
</dbReference>
<dbReference type="InParanoid" id="A0A1S3KFA4"/>
<dbReference type="PROSITE" id="PS51864">
    <property type="entry name" value="ASTACIN"/>
    <property type="match status" value="1"/>
</dbReference>
<evidence type="ECO:0000256" key="8">
    <source>
        <dbReference type="PROSITE-ProRule" id="PRU01211"/>
    </source>
</evidence>
<keyword evidence="9" id="KW-0732">Signal</keyword>
<sequence length="530" mass="60791">MDGKQHLCFLFLVCFLQYMATGAPLSESLVIKHNSTNQTVQLTLENEITEDEISSQMFEEYRCKLGRLEYCYCKEQRLKDCPSSSYCSDDMRSGDILLTPEEIDDALWQCEEGNGDLSSAKTPKERQKRKVVSDLRKKWDLPIIYTFDKIHRHSQDEIETIRSIIKEWEQVTCVRFMEGTDSLRQPLLIFSRQNGCASHVGRYTGQTRHNTQMVYFDSSCFVNIDIIRHEIGHALGLTHEQSRPDRDSYVTILKENLEPYLQYQFKAKGPSEVNTFNLPYDVGSLMHYPDKMFGKVVYDKNNVLVNLRTILAKDPLLQRSVGTSTGIQFFDAKAVNMLYCPGQHCGAVLEATEYEQTIESPGYDVAMRFGNRYRDTPYARGQQCSWLIKAPPGHVISLYFKGPIFNIAAFADGLCNDYVEIRYGKSIGTSGARFCGSEIPTKTITTLGNAATVLFRASEREWPIDRVGFKLAYKIHRKSPNQGTFDNFLRNDNLRAFFGVKFDHQVQVIRPLIKPMPNNLLAYFNSLLRR</sequence>
<dbReference type="KEGG" id="lak:106181483"/>
<dbReference type="InterPro" id="IPR035914">
    <property type="entry name" value="Sperma_CUB_dom_sf"/>
</dbReference>
<protein>
    <recommendedName>
        <fullName evidence="9">Metalloendopeptidase</fullName>
        <ecNumber evidence="9">3.4.24.-</ecNumber>
    </recommendedName>
</protein>
<keyword evidence="1 8" id="KW-0645">Protease</keyword>
<dbReference type="Gene3D" id="3.40.390.10">
    <property type="entry name" value="Collagenase (Catalytic Domain)"/>
    <property type="match status" value="1"/>
</dbReference>
<dbReference type="AlphaFoldDB" id="A0A1S3KFA4"/>
<dbReference type="Gene3D" id="2.60.120.290">
    <property type="entry name" value="Spermadhesin, CUB domain"/>
    <property type="match status" value="1"/>
</dbReference>
<keyword evidence="6" id="KW-1015">Disulfide bond</keyword>
<evidence type="ECO:0000256" key="7">
    <source>
        <dbReference type="PROSITE-ProRule" id="PRU00059"/>
    </source>
</evidence>
<dbReference type="PANTHER" id="PTHR10127">
    <property type="entry name" value="DISCOIDIN, CUB, EGF, LAMININ , AND ZINC METALLOPROTEASE DOMAIN CONTAINING"/>
    <property type="match status" value="1"/>
</dbReference>
<dbReference type="PANTHER" id="PTHR10127:SF780">
    <property type="entry name" value="METALLOENDOPEPTIDASE"/>
    <property type="match status" value="1"/>
</dbReference>
<evidence type="ECO:0000256" key="6">
    <source>
        <dbReference type="ARBA" id="ARBA00023157"/>
    </source>
</evidence>
<reference evidence="13" key="1">
    <citation type="submission" date="2025-08" db="UniProtKB">
        <authorList>
            <consortium name="RefSeq"/>
        </authorList>
    </citation>
    <scope>IDENTIFICATION</scope>
    <source>
        <tissue evidence="13">Gonads</tissue>
    </source>
</reference>
<dbReference type="GO" id="GO:0004222">
    <property type="term" value="F:metalloendopeptidase activity"/>
    <property type="evidence" value="ECO:0007669"/>
    <property type="project" value="UniProtKB-UniRule"/>
</dbReference>
<dbReference type="Pfam" id="PF01400">
    <property type="entry name" value="Astacin"/>
    <property type="match status" value="1"/>
</dbReference>
<dbReference type="InterPro" id="IPR000859">
    <property type="entry name" value="CUB_dom"/>
</dbReference>
<dbReference type="InterPro" id="IPR034035">
    <property type="entry name" value="Astacin-like_dom"/>
</dbReference>
<dbReference type="SMART" id="SM00235">
    <property type="entry name" value="ZnMc"/>
    <property type="match status" value="1"/>
</dbReference>
<keyword evidence="5 8" id="KW-0482">Metalloprotease</keyword>
<keyword evidence="2 8" id="KW-0479">Metal-binding</keyword>
<keyword evidence="12" id="KW-1185">Reference proteome</keyword>
<accession>A0A1S3KFA4</accession>
<dbReference type="GO" id="GO:0006508">
    <property type="term" value="P:proteolysis"/>
    <property type="evidence" value="ECO:0007669"/>
    <property type="project" value="UniProtKB-KW"/>
</dbReference>
<dbReference type="EC" id="3.4.24.-" evidence="9"/>
<feature type="signal peptide" evidence="9">
    <location>
        <begin position="1"/>
        <end position="22"/>
    </location>
</feature>
<dbReference type="PRINTS" id="PR00480">
    <property type="entry name" value="ASTACIN"/>
</dbReference>
<feature type="chain" id="PRO_5010005705" description="Metalloendopeptidase" evidence="9">
    <location>
        <begin position="23"/>
        <end position="530"/>
    </location>
</feature>
<dbReference type="OrthoDB" id="291007at2759"/>
<dbReference type="SMART" id="SM00042">
    <property type="entry name" value="CUB"/>
    <property type="match status" value="1"/>
</dbReference>
<evidence type="ECO:0000256" key="4">
    <source>
        <dbReference type="ARBA" id="ARBA00022833"/>
    </source>
</evidence>
<dbReference type="CDD" id="cd00041">
    <property type="entry name" value="CUB"/>
    <property type="match status" value="1"/>
</dbReference>
<feature type="domain" description="Peptidase M12A" evidence="11">
    <location>
        <begin position="130"/>
        <end position="341"/>
    </location>
</feature>
<evidence type="ECO:0000313" key="13">
    <source>
        <dbReference type="RefSeq" id="XP_013421320.1"/>
    </source>
</evidence>
<evidence type="ECO:0000256" key="2">
    <source>
        <dbReference type="ARBA" id="ARBA00022723"/>
    </source>
</evidence>
<dbReference type="CDD" id="cd04280">
    <property type="entry name" value="ZnMc_astacin_like"/>
    <property type="match status" value="1"/>
</dbReference>
<evidence type="ECO:0000256" key="3">
    <source>
        <dbReference type="ARBA" id="ARBA00022801"/>
    </source>
</evidence>
<dbReference type="InterPro" id="IPR024079">
    <property type="entry name" value="MetalloPept_cat_dom_sf"/>
</dbReference>
<keyword evidence="4 8" id="KW-0862">Zinc</keyword>
<evidence type="ECO:0000256" key="9">
    <source>
        <dbReference type="RuleBase" id="RU361183"/>
    </source>
</evidence>
<evidence type="ECO:0000256" key="5">
    <source>
        <dbReference type="ARBA" id="ARBA00023049"/>
    </source>
</evidence>
<dbReference type="PROSITE" id="PS01180">
    <property type="entry name" value="CUB"/>
    <property type="match status" value="1"/>
</dbReference>
<gene>
    <name evidence="13" type="primary">LOC106181483</name>
</gene>
<feature type="binding site" evidence="8">
    <location>
        <position position="233"/>
    </location>
    <ligand>
        <name>Zn(2+)</name>
        <dbReference type="ChEBI" id="CHEBI:29105"/>
        <note>catalytic</note>
    </ligand>
</feature>
<keyword evidence="3 8" id="KW-0378">Hydrolase</keyword>
<dbReference type="InterPro" id="IPR006026">
    <property type="entry name" value="Peptidase_Metallo"/>
</dbReference>
<dbReference type="SUPFAM" id="SSF49854">
    <property type="entry name" value="Spermadhesin, CUB domain"/>
    <property type="match status" value="1"/>
</dbReference>
<comment type="caution">
    <text evidence="7">Lacks conserved residue(s) required for the propagation of feature annotation.</text>
</comment>
<name>A0A1S3KFA4_LINAN</name>
<feature type="domain" description="CUB" evidence="10">
    <location>
        <begin position="345"/>
        <end position="476"/>
    </location>
</feature>
<dbReference type="GO" id="GO:0008270">
    <property type="term" value="F:zinc ion binding"/>
    <property type="evidence" value="ECO:0007669"/>
    <property type="project" value="UniProtKB-UniRule"/>
</dbReference>
<dbReference type="GeneID" id="106181483"/>
<feature type="binding site" evidence="8">
    <location>
        <position position="239"/>
    </location>
    <ligand>
        <name>Zn(2+)</name>
        <dbReference type="ChEBI" id="CHEBI:29105"/>
        <note>catalytic</note>
    </ligand>
</feature>
<dbReference type="Proteomes" id="UP000085678">
    <property type="component" value="Unplaced"/>
</dbReference>
<dbReference type="InterPro" id="IPR001506">
    <property type="entry name" value="Peptidase_M12A"/>
</dbReference>
<dbReference type="Pfam" id="PF00431">
    <property type="entry name" value="CUB"/>
    <property type="match status" value="1"/>
</dbReference>
<organism evidence="12 13">
    <name type="scientific">Lingula anatina</name>
    <name type="common">Brachiopod</name>
    <name type="synonym">Lingula unguis</name>
    <dbReference type="NCBI Taxonomy" id="7574"/>
    <lineage>
        <taxon>Eukaryota</taxon>
        <taxon>Metazoa</taxon>
        <taxon>Spiralia</taxon>
        <taxon>Lophotrochozoa</taxon>
        <taxon>Brachiopoda</taxon>
        <taxon>Linguliformea</taxon>
        <taxon>Lingulata</taxon>
        <taxon>Lingulida</taxon>
        <taxon>Linguloidea</taxon>
        <taxon>Lingulidae</taxon>
        <taxon>Lingula</taxon>
    </lineage>
</organism>
<comment type="cofactor">
    <cofactor evidence="8 9">
        <name>Zn(2+)</name>
        <dbReference type="ChEBI" id="CHEBI:29105"/>
    </cofactor>
    <text evidence="8 9">Binds 1 zinc ion per subunit.</text>
</comment>
<proteinExistence type="predicted"/>
<dbReference type="RefSeq" id="XP_013421320.1">
    <property type="nucleotide sequence ID" value="XM_013565866.1"/>
</dbReference>
<evidence type="ECO:0000259" key="11">
    <source>
        <dbReference type="PROSITE" id="PS51864"/>
    </source>
</evidence>
<evidence type="ECO:0000313" key="12">
    <source>
        <dbReference type="Proteomes" id="UP000085678"/>
    </source>
</evidence>
<feature type="binding site" evidence="8">
    <location>
        <position position="229"/>
    </location>
    <ligand>
        <name>Zn(2+)</name>
        <dbReference type="ChEBI" id="CHEBI:29105"/>
        <note>catalytic</note>
    </ligand>
</feature>